<sequence>MVTAFQNTQVLLLSFVLLAACLAKLAVRHPAPAHDHVHGVPLPGWLPQATRLDSRPFAVAVALVEGGLGIALLVTSQFSVRLVTALAFAVATWTVSELRVRRPDAGCGCFGGLSAKQVDRRTVARALLFTLAAVAALGAPRAGFAWLHDAHATVGLALLAVEVALFSLISPEVATLWEKRAAWRIRREDEPCDRRHSPLAETMRTLRASAAWSAHEDTVVSAVPLDVWREGCWRFLAYRAVSDGRPAELIFAVSTAARGRRVRVAMVPAEEPALR</sequence>
<keyword evidence="8" id="KW-1185">Reference proteome</keyword>
<evidence type="ECO:0000313" key="8">
    <source>
        <dbReference type="Proteomes" id="UP000431901"/>
    </source>
</evidence>
<reference evidence="7 8" key="1">
    <citation type="submission" date="2019-12" db="EMBL/GenBank/DDBJ databases">
        <title>Nocardia macrotermitis sp. nov. and Nocardia aurantia sp. nov., isolated from the gut of the fungus growing-termite Macrotermes natalensis.</title>
        <authorList>
            <person name="Christine B."/>
            <person name="Rene B."/>
        </authorList>
    </citation>
    <scope>NUCLEOTIDE SEQUENCE [LARGE SCALE GENOMIC DNA]</scope>
    <source>
        <strain evidence="7 8">DSM 102126</strain>
    </source>
</reference>
<dbReference type="OrthoDB" id="3474716at2"/>
<accession>A0A6I4W6W4</accession>
<organism evidence="7 8">
    <name type="scientific">Actinomadura rayongensis</name>
    <dbReference type="NCBI Taxonomy" id="1429076"/>
    <lineage>
        <taxon>Bacteria</taxon>
        <taxon>Bacillati</taxon>
        <taxon>Actinomycetota</taxon>
        <taxon>Actinomycetes</taxon>
        <taxon>Streptosporangiales</taxon>
        <taxon>Thermomonosporaceae</taxon>
        <taxon>Actinomadura</taxon>
    </lineage>
</organism>
<evidence type="ECO:0000259" key="6">
    <source>
        <dbReference type="Pfam" id="PF07291"/>
    </source>
</evidence>
<feature type="domain" description="Methylamine utilisation protein MauE" evidence="6">
    <location>
        <begin position="10"/>
        <end position="136"/>
    </location>
</feature>
<dbReference type="GO" id="GO:0030416">
    <property type="term" value="P:methylamine metabolic process"/>
    <property type="evidence" value="ECO:0007669"/>
    <property type="project" value="InterPro"/>
</dbReference>
<keyword evidence="4 5" id="KW-0472">Membrane</keyword>
<dbReference type="GO" id="GO:0016020">
    <property type="term" value="C:membrane"/>
    <property type="evidence" value="ECO:0007669"/>
    <property type="project" value="UniProtKB-SubCell"/>
</dbReference>
<dbReference type="RefSeq" id="WP_161103418.1">
    <property type="nucleotide sequence ID" value="NZ_JBHLYI010000010.1"/>
</dbReference>
<dbReference type="EMBL" id="WUTW01000002">
    <property type="protein sequence ID" value="MXQ65308.1"/>
    <property type="molecule type" value="Genomic_DNA"/>
</dbReference>
<proteinExistence type="predicted"/>
<feature type="transmembrane region" description="Helical" evidence="5">
    <location>
        <begin position="126"/>
        <end position="147"/>
    </location>
</feature>
<dbReference type="AlphaFoldDB" id="A0A6I4W6W4"/>
<dbReference type="Proteomes" id="UP000431901">
    <property type="component" value="Unassembled WGS sequence"/>
</dbReference>
<evidence type="ECO:0000256" key="5">
    <source>
        <dbReference type="SAM" id="Phobius"/>
    </source>
</evidence>
<feature type="transmembrane region" description="Helical" evidence="5">
    <location>
        <begin position="153"/>
        <end position="177"/>
    </location>
</feature>
<dbReference type="InterPro" id="IPR009908">
    <property type="entry name" value="Methylamine_util_MauE"/>
</dbReference>
<comment type="caution">
    <text evidence="7">The sequence shown here is derived from an EMBL/GenBank/DDBJ whole genome shotgun (WGS) entry which is preliminary data.</text>
</comment>
<evidence type="ECO:0000313" key="7">
    <source>
        <dbReference type="EMBL" id="MXQ65308.1"/>
    </source>
</evidence>
<keyword evidence="2 5" id="KW-0812">Transmembrane</keyword>
<evidence type="ECO:0000256" key="3">
    <source>
        <dbReference type="ARBA" id="ARBA00022989"/>
    </source>
</evidence>
<evidence type="ECO:0000256" key="1">
    <source>
        <dbReference type="ARBA" id="ARBA00004141"/>
    </source>
</evidence>
<gene>
    <name evidence="7" type="ORF">GQ466_14815</name>
</gene>
<evidence type="ECO:0000256" key="2">
    <source>
        <dbReference type="ARBA" id="ARBA00022692"/>
    </source>
</evidence>
<name>A0A6I4W6W4_9ACTN</name>
<protein>
    <recommendedName>
        <fullName evidence="6">Methylamine utilisation protein MauE domain-containing protein</fullName>
    </recommendedName>
</protein>
<evidence type="ECO:0000256" key="4">
    <source>
        <dbReference type="ARBA" id="ARBA00023136"/>
    </source>
</evidence>
<dbReference type="Pfam" id="PF07291">
    <property type="entry name" value="MauE"/>
    <property type="match status" value="1"/>
</dbReference>
<keyword evidence="3 5" id="KW-1133">Transmembrane helix</keyword>
<comment type="subcellular location">
    <subcellularLocation>
        <location evidence="1">Membrane</location>
        <topology evidence="1">Multi-pass membrane protein</topology>
    </subcellularLocation>
</comment>